<dbReference type="SUPFAM" id="SSF53474">
    <property type="entry name" value="alpha/beta-Hydrolases"/>
    <property type="match status" value="1"/>
</dbReference>
<proteinExistence type="predicted"/>
<dbReference type="Proteomes" id="UP000215914">
    <property type="component" value="Unassembled WGS sequence"/>
</dbReference>
<dbReference type="GO" id="GO:0016787">
    <property type="term" value="F:hydrolase activity"/>
    <property type="evidence" value="ECO:0007669"/>
    <property type="project" value="UniProtKB-KW"/>
</dbReference>
<sequence>MEIQNNLEQNAAVKGSDAEISDVAKKKKTKRVSNSFVVKRLSCFRSSDYGYPTVEEVDADGNVDMESDVAGKRQTHLVVMVNGLIGRLRKCAKNWRFAAKQFLKRYPKDLVVHCSKCNSALATLDGVDVMGTRLADEVISVIQRHPNLDKISFIGHSLGGLIARYAVAKLYTQDCRNQLSQSNGNYRSEEKSITQVNLSSDCISNGKIGGLEPVNFITIATPHLGSRGHRQVPMFCGIRSLERLGYHTCGVLKRTGRHVYLKDKLDGQPPLLVQMANDTEDLKFISALQSFKRRVVYANVLSDHLVGWSTSSIRSRSELPKRKNLVRSGRYPHILKEGAVNIAKQEGSVDPQANNHKTRTATMEETMLRGLSQLCWERVDVSFKGSKQRYLAHNTIQATMTQPILHFNNLHIAFEHLKCILFIASIIKIQIQ</sequence>
<feature type="domain" description="DUF676" evidence="1">
    <location>
        <begin position="73"/>
        <end position="310"/>
    </location>
</feature>
<dbReference type="InterPro" id="IPR029058">
    <property type="entry name" value="AB_hydrolase_fold"/>
</dbReference>
<dbReference type="Gramene" id="mRNA:HanXRQr2_Chr15g0706711">
    <property type="protein sequence ID" value="mRNA:HanXRQr2_Chr15g0706711"/>
    <property type="gene ID" value="HanXRQr2_Chr15g0706711"/>
</dbReference>
<dbReference type="PANTHER" id="PTHR12482:SF54">
    <property type="entry name" value="ALPHA_BETA HYDROLASE"/>
    <property type="match status" value="1"/>
</dbReference>
<reference evidence="2" key="2">
    <citation type="submission" date="2020-06" db="EMBL/GenBank/DDBJ databases">
        <title>Helianthus annuus Genome sequencing and assembly Release 2.</title>
        <authorList>
            <person name="Gouzy J."/>
            <person name="Langlade N."/>
            <person name="Munos S."/>
        </authorList>
    </citation>
    <scope>NUCLEOTIDE SEQUENCE</scope>
    <source>
        <tissue evidence="2">Leaves</tissue>
    </source>
</reference>
<gene>
    <name evidence="2" type="ORF">HanXRQr2_Chr15g0706711</name>
</gene>
<keyword evidence="3" id="KW-1185">Reference proteome</keyword>
<dbReference type="Gene3D" id="3.40.50.1820">
    <property type="entry name" value="alpha/beta hydrolase"/>
    <property type="match status" value="1"/>
</dbReference>
<dbReference type="InterPro" id="IPR044294">
    <property type="entry name" value="Lipase-like"/>
</dbReference>
<evidence type="ECO:0000259" key="1">
    <source>
        <dbReference type="Pfam" id="PF05057"/>
    </source>
</evidence>
<keyword evidence="2" id="KW-0378">Hydrolase</keyword>
<accession>A0A9K3E2G7</accession>
<dbReference type="PANTHER" id="PTHR12482">
    <property type="entry name" value="LIPASE ROG1-RELATED-RELATED"/>
    <property type="match status" value="1"/>
</dbReference>
<dbReference type="GO" id="GO:0006629">
    <property type="term" value="P:lipid metabolic process"/>
    <property type="evidence" value="ECO:0000318"/>
    <property type="project" value="GO_Central"/>
</dbReference>
<evidence type="ECO:0000313" key="3">
    <source>
        <dbReference type="Proteomes" id="UP000215914"/>
    </source>
</evidence>
<protein>
    <submittedName>
        <fullName evidence="2">Alpha/Beta hydrolase</fullName>
    </submittedName>
</protein>
<dbReference type="EMBL" id="MNCJ02000330">
    <property type="protein sequence ID" value="KAF5765691.1"/>
    <property type="molecule type" value="Genomic_DNA"/>
</dbReference>
<dbReference type="Pfam" id="PF05057">
    <property type="entry name" value="DUF676"/>
    <property type="match status" value="1"/>
</dbReference>
<dbReference type="AlphaFoldDB" id="A0A9K3E2G7"/>
<evidence type="ECO:0000313" key="2">
    <source>
        <dbReference type="EMBL" id="KAF5765691.1"/>
    </source>
</evidence>
<reference evidence="2" key="1">
    <citation type="journal article" date="2017" name="Nature">
        <title>The sunflower genome provides insights into oil metabolism, flowering and Asterid evolution.</title>
        <authorList>
            <person name="Badouin H."/>
            <person name="Gouzy J."/>
            <person name="Grassa C.J."/>
            <person name="Murat F."/>
            <person name="Staton S.E."/>
            <person name="Cottret L."/>
            <person name="Lelandais-Briere C."/>
            <person name="Owens G.L."/>
            <person name="Carrere S."/>
            <person name="Mayjonade B."/>
            <person name="Legrand L."/>
            <person name="Gill N."/>
            <person name="Kane N.C."/>
            <person name="Bowers J.E."/>
            <person name="Hubner S."/>
            <person name="Bellec A."/>
            <person name="Berard A."/>
            <person name="Berges H."/>
            <person name="Blanchet N."/>
            <person name="Boniface M.C."/>
            <person name="Brunel D."/>
            <person name="Catrice O."/>
            <person name="Chaidir N."/>
            <person name="Claudel C."/>
            <person name="Donnadieu C."/>
            <person name="Faraut T."/>
            <person name="Fievet G."/>
            <person name="Helmstetter N."/>
            <person name="King M."/>
            <person name="Knapp S.J."/>
            <person name="Lai Z."/>
            <person name="Le Paslier M.C."/>
            <person name="Lippi Y."/>
            <person name="Lorenzon L."/>
            <person name="Mandel J.R."/>
            <person name="Marage G."/>
            <person name="Marchand G."/>
            <person name="Marquand E."/>
            <person name="Bret-Mestries E."/>
            <person name="Morien E."/>
            <person name="Nambeesan S."/>
            <person name="Nguyen T."/>
            <person name="Pegot-Espagnet P."/>
            <person name="Pouilly N."/>
            <person name="Raftis F."/>
            <person name="Sallet E."/>
            <person name="Schiex T."/>
            <person name="Thomas J."/>
            <person name="Vandecasteele C."/>
            <person name="Vares D."/>
            <person name="Vear F."/>
            <person name="Vautrin S."/>
            <person name="Crespi M."/>
            <person name="Mangin B."/>
            <person name="Burke J.M."/>
            <person name="Salse J."/>
            <person name="Munos S."/>
            <person name="Vincourt P."/>
            <person name="Rieseberg L.H."/>
            <person name="Langlade N.B."/>
        </authorList>
    </citation>
    <scope>NUCLEOTIDE SEQUENCE</scope>
    <source>
        <tissue evidence="2">Leaves</tissue>
    </source>
</reference>
<dbReference type="InterPro" id="IPR007751">
    <property type="entry name" value="DUF676_lipase-like"/>
</dbReference>
<name>A0A9K3E2G7_HELAN</name>
<organism evidence="2 3">
    <name type="scientific">Helianthus annuus</name>
    <name type="common">Common sunflower</name>
    <dbReference type="NCBI Taxonomy" id="4232"/>
    <lineage>
        <taxon>Eukaryota</taxon>
        <taxon>Viridiplantae</taxon>
        <taxon>Streptophyta</taxon>
        <taxon>Embryophyta</taxon>
        <taxon>Tracheophyta</taxon>
        <taxon>Spermatophyta</taxon>
        <taxon>Magnoliopsida</taxon>
        <taxon>eudicotyledons</taxon>
        <taxon>Gunneridae</taxon>
        <taxon>Pentapetalae</taxon>
        <taxon>asterids</taxon>
        <taxon>campanulids</taxon>
        <taxon>Asterales</taxon>
        <taxon>Asteraceae</taxon>
        <taxon>Asteroideae</taxon>
        <taxon>Heliantheae alliance</taxon>
        <taxon>Heliantheae</taxon>
        <taxon>Helianthus</taxon>
    </lineage>
</organism>
<comment type="caution">
    <text evidence="2">The sequence shown here is derived from an EMBL/GenBank/DDBJ whole genome shotgun (WGS) entry which is preliminary data.</text>
</comment>